<gene>
    <name evidence="1" type="ORF">SDC9_162310</name>
</gene>
<name>A0A645FKR6_9ZZZZ</name>
<proteinExistence type="predicted"/>
<comment type="caution">
    <text evidence="1">The sequence shown here is derived from an EMBL/GenBank/DDBJ whole genome shotgun (WGS) entry which is preliminary data.</text>
</comment>
<dbReference type="AlphaFoldDB" id="A0A645FKR6"/>
<evidence type="ECO:0000313" key="1">
    <source>
        <dbReference type="EMBL" id="MPN14981.1"/>
    </source>
</evidence>
<organism evidence="1">
    <name type="scientific">bioreactor metagenome</name>
    <dbReference type="NCBI Taxonomy" id="1076179"/>
    <lineage>
        <taxon>unclassified sequences</taxon>
        <taxon>metagenomes</taxon>
        <taxon>ecological metagenomes</taxon>
    </lineage>
</organism>
<accession>A0A645FKR6</accession>
<reference evidence="1" key="1">
    <citation type="submission" date="2019-08" db="EMBL/GenBank/DDBJ databases">
        <authorList>
            <person name="Kucharzyk K."/>
            <person name="Murdoch R.W."/>
            <person name="Higgins S."/>
            <person name="Loffler F."/>
        </authorList>
    </citation>
    <scope>NUCLEOTIDE SEQUENCE</scope>
</reference>
<dbReference type="EMBL" id="VSSQ01061687">
    <property type="protein sequence ID" value="MPN14981.1"/>
    <property type="molecule type" value="Genomic_DNA"/>
</dbReference>
<sequence>MHHRLSNHLLHALKPDYSDIVSMFSYCSKGQFLFFRLSVQFRDGCLRHCKTSRKVHQVIVSYPSRQYFYRSSDYRTIVPACQKVKESVYLMIATLPVYPYFFSLSRRLLLSREMFHIRATHPQDKSSNIFPDMAKVYNSLPIPYQARPDNRRAGFCPRK</sequence>
<protein>
    <submittedName>
        <fullName evidence="1">Uncharacterized protein</fullName>
    </submittedName>
</protein>